<dbReference type="OrthoDB" id="6617129at2759"/>
<evidence type="ECO:0000313" key="2">
    <source>
        <dbReference type="Proteomes" id="UP000801492"/>
    </source>
</evidence>
<name>A0A8K0G298_IGNLU</name>
<dbReference type="EMBL" id="VTPC01070550">
    <property type="protein sequence ID" value="KAF2889125.1"/>
    <property type="molecule type" value="Genomic_DNA"/>
</dbReference>
<accession>A0A8K0G298</accession>
<protein>
    <submittedName>
        <fullName evidence="1">Uncharacterized protein</fullName>
    </submittedName>
</protein>
<keyword evidence="2" id="KW-1185">Reference proteome</keyword>
<reference evidence="1" key="1">
    <citation type="submission" date="2019-08" db="EMBL/GenBank/DDBJ databases">
        <title>The genome of the North American firefly Photinus pyralis.</title>
        <authorList>
            <consortium name="Photinus pyralis genome working group"/>
            <person name="Fallon T.R."/>
            <person name="Sander Lower S.E."/>
            <person name="Weng J.-K."/>
        </authorList>
    </citation>
    <scope>NUCLEOTIDE SEQUENCE</scope>
    <source>
        <strain evidence="1">TRF0915ILg1</strain>
        <tissue evidence="1">Whole body</tissue>
    </source>
</reference>
<feature type="non-terminal residue" evidence="1">
    <location>
        <position position="1"/>
    </location>
</feature>
<dbReference type="Proteomes" id="UP000801492">
    <property type="component" value="Unassembled WGS sequence"/>
</dbReference>
<dbReference type="AlphaFoldDB" id="A0A8K0G298"/>
<gene>
    <name evidence="1" type="ORF">ILUMI_17048</name>
</gene>
<proteinExistence type="predicted"/>
<organism evidence="1 2">
    <name type="scientific">Ignelater luminosus</name>
    <name type="common">Cucubano</name>
    <name type="synonym">Pyrophorus luminosus</name>
    <dbReference type="NCBI Taxonomy" id="2038154"/>
    <lineage>
        <taxon>Eukaryota</taxon>
        <taxon>Metazoa</taxon>
        <taxon>Ecdysozoa</taxon>
        <taxon>Arthropoda</taxon>
        <taxon>Hexapoda</taxon>
        <taxon>Insecta</taxon>
        <taxon>Pterygota</taxon>
        <taxon>Neoptera</taxon>
        <taxon>Endopterygota</taxon>
        <taxon>Coleoptera</taxon>
        <taxon>Polyphaga</taxon>
        <taxon>Elateriformia</taxon>
        <taxon>Elateroidea</taxon>
        <taxon>Elateridae</taxon>
        <taxon>Agrypninae</taxon>
        <taxon>Pyrophorini</taxon>
        <taxon>Ignelater</taxon>
    </lineage>
</organism>
<evidence type="ECO:0000313" key="1">
    <source>
        <dbReference type="EMBL" id="KAF2889125.1"/>
    </source>
</evidence>
<sequence>NISSIRNDIGENDIWVCIDETMDIKSRYVCNIIVDKLSANVAFVPHLLPCKFARFFNESLGRLRTTELPNIFTYTIKIRIREFLVASCFFLLRIFSSSERGEHF</sequence>
<comment type="caution">
    <text evidence="1">The sequence shown here is derived from an EMBL/GenBank/DDBJ whole genome shotgun (WGS) entry which is preliminary data.</text>
</comment>